<keyword evidence="5 6" id="KW-0472">Membrane</keyword>
<dbReference type="EMBL" id="CP054160">
    <property type="protein sequence ID" value="QKJ57510.1"/>
    <property type="molecule type" value="Genomic_DNA"/>
</dbReference>
<feature type="transmembrane region" description="Helical" evidence="6">
    <location>
        <begin position="85"/>
        <end position="103"/>
    </location>
</feature>
<protein>
    <recommendedName>
        <fullName evidence="6">Probable membrane transporter protein</fullName>
    </recommendedName>
</protein>
<sequence>MADILLVLFTGFLTGMTTILFGFGGGFVVVPFVYHVVSASGNHADQAMHVAVATSAAVMILNASYASVTQWRSGNILRETITPLIFYIGAGAVIGAFAAMQLADSAIRGLFILYMMATIADCLLRKGFLNKPAKTALSKTTVWVGGPLIGVIAAMLGVGGSVMTVPLLRRQGYDMKHCVSAANPLSIPVAVVATVLYSYLGMGKVSGPHYFGYVNLLILGLLLVAGIAGIVFAKRVLPCVDDRLHARIYVLLLVVVLIAICL</sequence>
<organism evidence="7 8">
    <name type="scientific">Serratia fonticola</name>
    <dbReference type="NCBI Taxonomy" id="47917"/>
    <lineage>
        <taxon>Bacteria</taxon>
        <taxon>Pseudomonadati</taxon>
        <taxon>Pseudomonadota</taxon>
        <taxon>Gammaproteobacteria</taxon>
        <taxon>Enterobacterales</taxon>
        <taxon>Yersiniaceae</taxon>
        <taxon>Serratia</taxon>
    </lineage>
</organism>
<feature type="transmembrane region" description="Helical" evidence="6">
    <location>
        <begin position="244"/>
        <end position="260"/>
    </location>
</feature>
<keyword evidence="4 6" id="KW-1133">Transmembrane helix</keyword>
<dbReference type="PANTHER" id="PTHR43701">
    <property type="entry name" value="MEMBRANE TRANSPORTER PROTEIN MJ0441-RELATED"/>
    <property type="match status" value="1"/>
</dbReference>
<feature type="transmembrane region" description="Helical" evidence="6">
    <location>
        <begin position="212"/>
        <end position="232"/>
    </location>
</feature>
<evidence type="ECO:0000313" key="8">
    <source>
        <dbReference type="Proteomes" id="UP000503464"/>
    </source>
</evidence>
<dbReference type="Proteomes" id="UP000503464">
    <property type="component" value="Chromosome"/>
</dbReference>
<evidence type="ECO:0000256" key="3">
    <source>
        <dbReference type="ARBA" id="ARBA00022692"/>
    </source>
</evidence>
<evidence type="ECO:0000256" key="6">
    <source>
        <dbReference type="RuleBase" id="RU363041"/>
    </source>
</evidence>
<dbReference type="Pfam" id="PF01925">
    <property type="entry name" value="TauE"/>
    <property type="match status" value="1"/>
</dbReference>
<evidence type="ECO:0000256" key="4">
    <source>
        <dbReference type="ARBA" id="ARBA00022989"/>
    </source>
</evidence>
<feature type="transmembrane region" description="Helical" evidence="6">
    <location>
        <begin position="148"/>
        <end position="168"/>
    </location>
</feature>
<feature type="transmembrane region" description="Helical" evidence="6">
    <location>
        <begin position="6"/>
        <end position="34"/>
    </location>
</feature>
<proteinExistence type="inferred from homology"/>
<gene>
    <name evidence="7" type="ORF">G9399_02760</name>
</gene>
<dbReference type="InterPro" id="IPR002781">
    <property type="entry name" value="TM_pro_TauE-like"/>
</dbReference>
<evidence type="ECO:0000256" key="1">
    <source>
        <dbReference type="ARBA" id="ARBA00004141"/>
    </source>
</evidence>
<dbReference type="AlphaFoldDB" id="A0AAE7JS36"/>
<feature type="transmembrane region" description="Helical" evidence="6">
    <location>
        <begin position="110"/>
        <end position="128"/>
    </location>
</feature>
<keyword evidence="6" id="KW-1003">Cell membrane</keyword>
<reference evidence="8" key="1">
    <citation type="submission" date="2020-03" db="EMBL/GenBank/DDBJ databases">
        <title>Genome sequences of seven Enterobacteriaceae strains isolated from Canadian wastewater treatment facilities.</title>
        <authorList>
            <person name="Huang H."/>
            <person name="Chmara J.T."/>
            <person name="Duceppe M.-O."/>
        </authorList>
    </citation>
    <scope>NUCLEOTIDE SEQUENCE [LARGE SCALE GENOMIC DNA]</scope>
    <source>
        <strain evidence="8">Biosolid 3</strain>
    </source>
</reference>
<dbReference type="GO" id="GO:0005886">
    <property type="term" value="C:plasma membrane"/>
    <property type="evidence" value="ECO:0007669"/>
    <property type="project" value="UniProtKB-SubCell"/>
</dbReference>
<evidence type="ECO:0000256" key="5">
    <source>
        <dbReference type="ARBA" id="ARBA00023136"/>
    </source>
</evidence>
<feature type="transmembrane region" description="Helical" evidence="6">
    <location>
        <begin position="180"/>
        <end position="200"/>
    </location>
</feature>
<dbReference type="InterPro" id="IPR051598">
    <property type="entry name" value="TSUP/Inactive_protease-like"/>
</dbReference>
<keyword evidence="3 6" id="KW-0812">Transmembrane</keyword>
<dbReference type="RefSeq" id="WP_173408620.1">
    <property type="nucleotide sequence ID" value="NZ_CP054160.3"/>
</dbReference>
<name>A0AAE7JS36_SERFO</name>
<evidence type="ECO:0000313" key="7">
    <source>
        <dbReference type="EMBL" id="QKJ57510.1"/>
    </source>
</evidence>
<feature type="transmembrane region" description="Helical" evidence="6">
    <location>
        <begin position="46"/>
        <end position="65"/>
    </location>
</feature>
<dbReference type="PANTHER" id="PTHR43701:SF2">
    <property type="entry name" value="MEMBRANE TRANSPORTER PROTEIN YJNA-RELATED"/>
    <property type="match status" value="1"/>
</dbReference>
<accession>A0AAE7JS36</accession>
<evidence type="ECO:0000256" key="2">
    <source>
        <dbReference type="ARBA" id="ARBA00009142"/>
    </source>
</evidence>
<comment type="subcellular location">
    <subcellularLocation>
        <location evidence="6">Cell membrane</location>
        <topology evidence="6">Multi-pass membrane protein</topology>
    </subcellularLocation>
    <subcellularLocation>
        <location evidence="1">Membrane</location>
        <topology evidence="1">Multi-pass membrane protein</topology>
    </subcellularLocation>
</comment>
<comment type="similarity">
    <text evidence="2 6">Belongs to the 4-toluene sulfonate uptake permease (TSUP) (TC 2.A.102) family.</text>
</comment>